<evidence type="ECO:0000256" key="5">
    <source>
        <dbReference type="SAM" id="Phobius"/>
    </source>
</evidence>
<keyword evidence="2 5" id="KW-0812">Transmembrane</keyword>
<evidence type="ECO:0000259" key="6">
    <source>
        <dbReference type="PROSITE" id="PS50839"/>
    </source>
</evidence>
<keyword evidence="4 5" id="KW-0472">Membrane</keyword>
<comment type="caution">
    <text evidence="7">The sequence shown here is derived from an EMBL/GenBank/DDBJ whole genome shotgun (WGS) entry which is preliminary data.</text>
</comment>
<keyword evidence="3 5" id="KW-1133">Transmembrane helix</keyword>
<dbReference type="PROSITE" id="PS50839">
    <property type="entry name" value="CHASE"/>
    <property type="match status" value="1"/>
</dbReference>
<dbReference type="EMBL" id="JAWDIO010000002">
    <property type="protein sequence ID" value="MDU0353327.1"/>
    <property type="molecule type" value="Genomic_DNA"/>
</dbReference>
<keyword evidence="8" id="KW-1185">Reference proteome</keyword>
<feature type="transmembrane region" description="Helical" evidence="5">
    <location>
        <begin position="14"/>
        <end position="32"/>
    </location>
</feature>
<evidence type="ECO:0000313" key="7">
    <source>
        <dbReference type="EMBL" id="MDU0353327.1"/>
    </source>
</evidence>
<dbReference type="Proteomes" id="UP001247805">
    <property type="component" value="Unassembled WGS sequence"/>
</dbReference>
<comment type="subcellular location">
    <subcellularLocation>
        <location evidence="1">Membrane</location>
    </subcellularLocation>
</comment>
<reference evidence="7 8" key="1">
    <citation type="submission" date="2023-10" db="EMBL/GenBank/DDBJ databases">
        <title>Glaciecola aquimarina strain GGW-M5 nov., isolated from a coastal seawater.</title>
        <authorList>
            <person name="Bayburt H."/>
            <person name="Kim J.M."/>
            <person name="Choi B.J."/>
            <person name="Jeon C.O."/>
        </authorList>
    </citation>
    <scope>NUCLEOTIDE SEQUENCE [LARGE SCALE GENOMIC DNA]</scope>
    <source>
        <strain evidence="7 8">KCTC 32108</strain>
    </source>
</reference>
<dbReference type="SMART" id="SM01079">
    <property type="entry name" value="CHASE"/>
    <property type="match status" value="1"/>
</dbReference>
<dbReference type="Gene3D" id="3.30.450.350">
    <property type="entry name" value="CHASE domain"/>
    <property type="match status" value="1"/>
</dbReference>
<feature type="domain" description="CHASE" evidence="6">
    <location>
        <begin position="154"/>
        <end position="248"/>
    </location>
</feature>
<accession>A0ABU3STJ6</accession>
<gene>
    <name evidence="7" type="ORF">RS130_04725</name>
</gene>
<dbReference type="RefSeq" id="WP_316025009.1">
    <property type="nucleotide sequence ID" value="NZ_JAWDIO010000002.1"/>
</dbReference>
<evidence type="ECO:0000313" key="8">
    <source>
        <dbReference type="Proteomes" id="UP001247805"/>
    </source>
</evidence>
<organism evidence="7 8">
    <name type="scientific">Paraglaciecola aquimarina</name>
    <dbReference type="NCBI Taxonomy" id="1235557"/>
    <lineage>
        <taxon>Bacteria</taxon>
        <taxon>Pseudomonadati</taxon>
        <taxon>Pseudomonadota</taxon>
        <taxon>Gammaproteobacteria</taxon>
        <taxon>Alteromonadales</taxon>
        <taxon>Alteromonadaceae</taxon>
        <taxon>Paraglaciecola</taxon>
    </lineage>
</organism>
<protein>
    <submittedName>
        <fullName evidence="7">CHASE domain-containing protein</fullName>
    </submittedName>
</protein>
<proteinExistence type="predicted"/>
<evidence type="ECO:0000256" key="2">
    <source>
        <dbReference type="ARBA" id="ARBA00022692"/>
    </source>
</evidence>
<dbReference type="InterPro" id="IPR006189">
    <property type="entry name" value="CHASE_dom"/>
</dbReference>
<evidence type="ECO:0000256" key="3">
    <source>
        <dbReference type="ARBA" id="ARBA00022989"/>
    </source>
</evidence>
<evidence type="ECO:0000256" key="1">
    <source>
        <dbReference type="ARBA" id="ARBA00004370"/>
    </source>
</evidence>
<dbReference type="InterPro" id="IPR042240">
    <property type="entry name" value="CHASE_sf"/>
</dbReference>
<dbReference type="Pfam" id="PF03924">
    <property type="entry name" value="CHASE"/>
    <property type="match status" value="1"/>
</dbReference>
<sequence length="276" mass="31225">MPTKSKNTVSNKSIYYSILVLLIGILCSSNIYRTALSNEKADTVNKLQQHAATNAKDIETEFRRSFFQVSAVANLFASSTWVTNAEFVAFINRVFPDFPEGRRLTSIQRVPVDNANEFIAKIRENPGTEYSHFSIFNFTSTDQVIAPQAIDGLYSVISYTYPEIKNLNFIGKNISADSTIGSLIYPVMASEYPIVSNFSRPVKVIQDEPFVLHIYPILTTNPQNLVAQNVAGVIVSNQRIHSLFSNTLLNDEVEKFKYVISDQQNTHYYYPEKIDH</sequence>
<evidence type="ECO:0000256" key="4">
    <source>
        <dbReference type="ARBA" id="ARBA00023136"/>
    </source>
</evidence>
<name>A0ABU3STJ6_9ALTE</name>